<keyword evidence="2" id="KW-1185">Reference proteome</keyword>
<dbReference type="Proteomes" id="UP001196413">
    <property type="component" value="Unassembled WGS sequence"/>
</dbReference>
<organism evidence="1 2">
    <name type="scientific">Parelaphostrongylus tenuis</name>
    <name type="common">Meningeal worm</name>
    <dbReference type="NCBI Taxonomy" id="148309"/>
    <lineage>
        <taxon>Eukaryota</taxon>
        <taxon>Metazoa</taxon>
        <taxon>Ecdysozoa</taxon>
        <taxon>Nematoda</taxon>
        <taxon>Chromadorea</taxon>
        <taxon>Rhabditida</taxon>
        <taxon>Rhabditina</taxon>
        <taxon>Rhabditomorpha</taxon>
        <taxon>Strongyloidea</taxon>
        <taxon>Metastrongylidae</taxon>
        <taxon>Parelaphostrongylus</taxon>
    </lineage>
</organism>
<reference evidence="1" key="1">
    <citation type="submission" date="2021-06" db="EMBL/GenBank/DDBJ databases">
        <title>Parelaphostrongylus tenuis whole genome reference sequence.</title>
        <authorList>
            <person name="Garwood T.J."/>
            <person name="Larsen P.A."/>
            <person name="Fountain-Jones N.M."/>
            <person name="Garbe J.R."/>
            <person name="Macchietto M.G."/>
            <person name="Kania S.A."/>
            <person name="Gerhold R.W."/>
            <person name="Richards J.E."/>
            <person name="Wolf T.M."/>
        </authorList>
    </citation>
    <scope>NUCLEOTIDE SEQUENCE</scope>
    <source>
        <strain evidence="1">MNPRO001-30</strain>
        <tissue evidence="1">Meninges</tissue>
    </source>
</reference>
<sequence>MLYHLQVRHSRLCSIEENNLELLPLLDECASIPEETPDFAKLSNHLCRFPEVILSTTEKAETVPISSLSYRVISPHWQSYTSGEG</sequence>
<accession>A0AAD5NAL8</accession>
<gene>
    <name evidence="1" type="ORF">KIN20_025217</name>
</gene>
<dbReference type="EMBL" id="JAHQIW010005129">
    <property type="protein sequence ID" value="KAJ1365011.1"/>
    <property type="molecule type" value="Genomic_DNA"/>
</dbReference>
<dbReference type="AlphaFoldDB" id="A0AAD5NAL8"/>
<name>A0AAD5NAL8_PARTN</name>
<evidence type="ECO:0000313" key="1">
    <source>
        <dbReference type="EMBL" id="KAJ1365011.1"/>
    </source>
</evidence>
<comment type="caution">
    <text evidence="1">The sequence shown here is derived from an EMBL/GenBank/DDBJ whole genome shotgun (WGS) entry which is preliminary data.</text>
</comment>
<protein>
    <submittedName>
        <fullName evidence="1">Uncharacterized protein</fullName>
    </submittedName>
</protein>
<proteinExistence type="predicted"/>
<evidence type="ECO:0000313" key="2">
    <source>
        <dbReference type="Proteomes" id="UP001196413"/>
    </source>
</evidence>